<dbReference type="GO" id="GO:0016887">
    <property type="term" value="F:ATP hydrolysis activity"/>
    <property type="evidence" value="ECO:0007669"/>
    <property type="project" value="InterPro"/>
</dbReference>
<dbReference type="GO" id="GO:0005524">
    <property type="term" value="F:ATP binding"/>
    <property type="evidence" value="ECO:0007669"/>
    <property type="project" value="UniProtKB-KW"/>
</dbReference>
<evidence type="ECO:0000313" key="7">
    <source>
        <dbReference type="Proteomes" id="UP000007832"/>
    </source>
</evidence>
<dbReference type="PROSITE" id="PS50893">
    <property type="entry name" value="ABC_TRANSPORTER_2"/>
    <property type="match status" value="1"/>
</dbReference>
<proteinExistence type="inferred from homology"/>
<reference evidence="6 7" key="1">
    <citation type="submission" date="2011-07" db="EMBL/GenBank/DDBJ databases">
        <title>Genome Sequence of Propionibacterium acnes SK182B-JCVI.</title>
        <authorList>
            <person name="Durkin A.S."/>
            <person name="Madupu R."/>
            <person name="Hostetler J."/>
            <person name="Radune D."/>
            <person name="Torralba M."/>
            <person name="Methe B."/>
            <person name="Sutton G."/>
            <person name="Strausberg R.L."/>
            <person name="Nelson K.E."/>
        </authorList>
    </citation>
    <scope>NUCLEOTIDE SEQUENCE [LARGE SCALE GENOMIC DNA]</scope>
    <source>
        <strain evidence="6 7">SK182B-JCVI</strain>
    </source>
</reference>
<gene>
    <name evidence="6" type="primary">appF</name>
    <name evidence="6" type="ORF">HMPREF1162_2249</name>
</gene>
<dbReference type="Pfam" id="PF00005">
    <property type="entry name" value="ABC_tran"/>
    <property type="match status" value="1"/>
</dbReference>
<accession>F9NYG3</accession>
<dbReference type="SUPFAM" id="SSF52540">
    <property type="entry name" value="P-loop containing nucleoside triphosphate hydrolases"/>
    <property type="match status" value="1"/>
</dbReference>
<dbReference type="CDD" id="cd03257">
    <property type="entry name" value="ABC_NikE_OppD_transporters"/>
    <property type="match status" value="1"/>
</dbReference>
<dbReference type="InterPro" id="IPR050319">
    <property type="entry name" value="ABC_transp_ATP-bind"/>
</dbReference>
<dbReference type="InterPro" id="IPR003593">
    <property type="entry name" value="AAA+_ATPase"/>
</dbReference>
<dbReference type="PATRIC" id="fig|1051006.4.peg.2209"/>
<comment type="similarity">
    <text evidence="1">Belongs to the ABC transporter superfamily.</text>
</comment>
<dbReference type="PANTHER" id="PTHR43776:SF7">
    <property type="entry name" value="D,D-DIPEPTIDE TRANSPORT ATP-BINDING PROTEIN DDPF-RELATED"/>
    <property type="match status" value="1"/>
</dbReference>
<dbReference type="InterPro" id="IPR017871">
    <property type="entry name" value="ABC_transporter-like_CS"/>
</dbReference>
<keyword evidence="2" id="KW-0813">Transport</keyword>
<dbReference type="InterPro" id="IPR003439">
    <property type="entry name" value="ABC_transporter-like_ATP-bd"/>
</dbReference>
<dbReference type="eggNOG" id="COG4608">
    <property type="taxonomic scope" value="Bacteria"/>
</dbReference>
<evidence type="ECO:0000256" key="2">
    <source>
        <dbReference type="ARBA" id="ARBA00022448"/>
    </source>
</evidence>
<dbReference type="Gene3D" id="3.40.50.300">
    <property type="entry name" value="P-loop containing nucleotide triphosphate hydrolases"/>
    <property type="match status" value="1"/>
</dbReference>
<dbReference type="AlphaFoldDB" id="F9NYG3"/>
<keyword evidence="4 6" id="KW-0067">ATP-binding</keyword>
<dbReference type="PROSITE" id="PS00211">
    <property type="entry name" value="ABC_TRANSPORTER_1"/>
    <property type="match status" value="1"/>
</dbReference>
<dbReference type="GO" id="GO:0055085">
    <property type="term" value="P:transmembrane transport"/>
    <property type="evidence" value="ECO:0007669"/>
    <property type="project" value="UniProtKB-ARBA"/>
</dbReference>
<evidence type="ECO:0000313" key="6">
    <source>
        <dbReference type="EMBL" id="EGR92632.1"/>
    </source>
</evidence>
<dbReference type="SMART" id="SM00382">
    <property type="entry name" value="AAA"/>
    <property type="match status" value="1"/>
</dbReference>
<dbReference type="RefSeq" id="WP_002550292.1">
    <property type="nucleotide sequence ID" value="NZ_AFUN01000048.1"/>
</dbReference>
<keyword evidence="3" id="KW-0547">Nucleotide-binding</keyword>
<comment type="caution">
    <text evidence="6">The sequence shown here is derived from an EMBL/GenBank/DDBJ whole genome shotgun (WGS) entry which is preliminary data.</text>
</comment>
<evidence type="ECO:0000256" key="4">
    <source>
        <dbReference type="ARBA" id="ARBA00022840"/>
    </source>
</evidence>
<dbReference type="OrthoDB" id="5357528at2"/>
<evidence type="ECO:0000259" key="5">
    <source>
        <dbReference type="PROSITE" id="PS50893"/>
    </source>
</evidence>
<name>F9NYG3_9ACTN</name>
<dbReference type="InterPro" id="IPR027417">
    <property type="entry name" value="P-loop_NTPase"/>
</dbReference>
<dbReference type="EMBL" id="AFUN01000048">
    <property type="protein sequence ID" value="EGR92632.1"/>
    <property type="molecule type" value="Genomic_DNA"/>
</dbReference>
<feature type="domain" description="ABC transporter" evidence="5">
    <location>
        <begin position="19"/>
        <end position="267"/>
    </location>
</feature>
<organism evidence="6 7">
    <name type="scientific">[Propionibacterium] namnetense SK182B-JCVI</name>
    <dbReference type="NCBI Taxonomy" id="1051006"/>
    <lineage>
        <taxon>Bacteria</taxon>
        <taxon>Bacillati</taxon>
        <taxon>Actinomycetota</taxon>
        <taxon>Actinomycetes</taxon>
        <taxon>Propionibacteriales</taxon>
        <taxon>Propionibacteriaceae</taxon>
        <taxon>Cutibacterium</taxon>
    </lineage>
</organism>
<protein>
    <submittedName>
        <fullName evidence="6">Oligopeptide ABC transporter, ATP-binding protein AppF</fullName>
    </submittedName>
</protein>
<dbReference type="Proteomes" id="UP000007832">
    <property type="component" value="Unassembled WGS sequence"/>
</dbReference>
<dbReference type="PANTHER" id="PTHR43776">
    <property type="entry name" value="TRANSPORT ATP-BINDING PROTEIN"/>
    <property type="match status" value="1"/>
</dbReference>
<sequence length="276" mass="29901">MRHQARTRRADTGGDTPVIELRDVTMIHRACGGKLFHPSLVRAMDHVNLSVRRGETLGIVGESGCGKSTTARVMVGLQKPTSGEVLFYGEPLGHHARDRKALGRAVSVVFQDPATALNPRLPIRQVLMDPLNVHNVGAKDEREARVRDLLGMVGLPASVLDVLPRQISGGQRQRVAVARALALDPGIIVADEPTSALDVSVRAQILNLFDDLQDSLGLGLVFISHDMNTVRHISDRIAVMNAGKILELAGVEEIFEHPKDPYTRKLLGAVPSLLVA</sequence>
<evidence type="ECO:0000256" key="1">
    <source>
        <dbReference type="ARBA" id="ARBA00005417"/>
    </source>
</evidence>
<evidence type="ECO:0000256" key="3">
    <source>
        <dbReference type="ARBA" id="ARBA00022741"/>
    </source>
</evidence>